<gene>
    <name evidence="7" type="ORF">LCGC14_2157430</name>
</gene>
<dbReference type="PANTHER" id="PTHR11078">
    <property type="entry name" value="N UTILIZATION SUBSTANCE PROTEIN B-RELATED"/>
    <property type="match status" value="1"/>
</dbReference>
<dbReference type="AlphaFoldDB" id="A0A0F9DTL9"/>
<dbReference type="NCBIfam" id="TIGR01951">
    <property type="entry name" value="nusB"/>
    <property type="match status" value="1"/>
</dbReference>
<dbReference type="CDD" id="cd00619">
    <property type="entry name" value="Terminator_NusB"/>
    <property type="match status" value="1"/>
</dbReference>
<proteinExistence type="inferred from homology"/>
<evidence type="ECO:0000256" key="2">
    <source>
        <dbReference type="ARBA" id="ARBA00022814"/>
    </source>
</evidence>
<comment type="similarity">
    <text evidence="1">Belongs to the NusB family.</text>
</comment>
<dbReference type="GO" id="GO:0005829">
    <property type="term" value="C:cytosol"/>
    <property type="evidence" value="ECO:0007669"/>
    <property type="project" value="TreeGrafter"/>
</dbReference>
<sequence length="143" mass="16159">MGSRRSARIIALQALYQIDIGNKTIEDVLTFDWLDKEVNPPALDFARGLIIGTMGKTALIDKKIVTQLEHWDLDRLSYVDRAILRFSTYSLFFQKDVPDTVVINEAIDLAKMFGTDDSYRFVNGVLDGIRKGKDSNQQFVSGP</sequence>
<dbReference type="Pfam" id="PF01029">
    <property type="entry name" value="NusB"/>
    <property type="match status" value="1"/>
</dbReference>
<dbReference type="PANTHER" id="PTHR11078:SF3">
    <property type="entry name" value="ANTITERMINATION NUSB DOMAIN-CONTAINING PROTEIN"/>
    <property type="match status" value="1"/>
</dbReference>
<evidence type="ECO:0000256" key="5">
    <source>
        <dbReference type="ARBA" id="ARBA00023163"/>
    </source>
</evidence>
<keyword evidence="4" id="KW-0805">Transcription regulation</keyword>
<dbReference type="GO" id="GO:0006353">
    <property type="term" value="P:DNA-templated transcription termination"/>
    <property type="evidence" value="ECO:0007669"/>
    <property type="project" value="InterPro"/>
</dbReference>
<dbReference type="HAMAP" id="MF_00073">
    <property type="entry name" value="NusB"/>
    <property type="match status" value="1"/>
</dbReference>
<keyword evidence="5" id="KW-0804">Transcription</keyword>
<evidence type="ECO:0000313" key="7">
    <source>
        <dbReference type="EMBL" id="KKL65193.1"/>
    </source>
</evidence>
<protein>
    <recommendedName>
        <fullName evidence="6">NusB/RsmB/TIM44 domain-containing protein</fullName>
    </recommendedName>
</protein>
<comment type="caution">
    <text evidence="7">The sequence shown here is derived from an EMBL/GenBank/DDBJ whole genome shotgun (WGS) entry which is preliminary data.</text>
</comment>
<evidence type="ECO:0000256" key="1">
    <source>
        <dbReference type="ARBA" id="ARBA00005952"/>
    </source>
</evidence>
<feature type="domain" description="NusB/RsmB/TIM44" evidence="6">
    <location>
        <begin position="6"/>
        <end position="130"/>
    </location>
</feature>
<dbReference type="EMBL" id="LAZR01027613">
    <property type="protein sequence ID" value="KKL65193.1"/>
    <property type="molecule type" value="Genomic_DNA"/>
</dbReference>
<keyword evidence="2" id="KW-0889">Transcription antitermination</keyword>
<dbReference type="InterPro" id="IPR006027">
    <property type="entry name" value="NusB_RsmB_TIM44"/>
</dbReference>
<name>A0A0F9DTL9_9ZZZZ</name>
<organism evidence="7">
    <name type="scientific">marine sediment metagenome</name>
    <dbReference type="NCBI Taxonomy" id="412755"/>
    <lineage>
        <taxon>unclassified sequences</taxon>
        <taxon>metagenomes</taxon>
        <taxon>ecological metagenomes</taxon>
    </lineage>
</organism>
<dbReference type="Gene3D" id="1.10.940.10">
    <property type="entry name" value="NusB-like"/>
    <property type="match status" value="1"/>
</dbReference>
<keyword evidence="3" id="KW-0694">RNA-binding</keyword>
<evidence type="ECO:0000259" key="6">
    <source>
        <dbReference type="Pfam" id="PF01029"/>
    </source>
</evidence>
<dbReference type="GO" id="GO:0031564">
    <property type="term" value="P:transcription antitermination"/>
    <property type="evidence" value="ECO:0007669"/>
    <property type="project" value="UniProtKB-KW"/>
</dbReference>
<evidence type="ECO:0000256" key="4">
    <source>
        <dbReference type="ARBA" id="ARBA00023015"/>
    </source>
</evidence>
<dbReference type="SUPFAM" id="SSF48013">
    <property type="entry name" value="NusB-like"/>
    <property type="match status" value="1"/>
</dbReference>
<evidence type="ECO:0000256" key="3">
    <source>
        <dbReference type="ARBA" id="ARBA00022884"/>
    </source>
</evidence>
<dbReference type="InterPro" id="IPR035926">
    <property type="entry name" value="NusB-like_sf"/>
</dbReference>
<dbReference type="InterPro" id="IPR011605">
    <property type="entry name" value="NusB_fam"/>
</dbReference>
<dbReference type="GO" id="GO:0003723">
    <property type="term" value="F:RNA binding"/>
    <property type="evidence" value="ECO:0007669"/>
    <property type="project" value="UniProtKB-KW"/>
</dbReference>
<reference evidence="7" key="1">
    <citation type="journal article" date="2015" name="Nature">
        <title>Complex archaea that bridge the gap between prokaryotes and eukaryotes.</title>
        <authorList>
            <person name="Spang A."/>
            <person name="Saw J.H."/>
            <person name="Jorgensen S.L."/>
            <person name="Zaremba-Niedzwiedzka K."/>
            <person name="Martijn J."/>
            <person name="Lind A.E."/>
            <person name="van Eijk R."/>
            <person name="Schleper C."/>
            <person name="Guy L."/>
            <person name="Ettema T.J."/>
        </authorList>
    </citation>
    <scope>NUCLEOTIDE SEQUENCE</scope>
</reference>
<accession>A0A0F9DTL9</accession>